<keyword evidence="6" id="KW-0496">Mitochondrion</keyword>
<evidence type="ECO:0000313" key="10">
    <source>
        <dbReference type="Proteomes" id="UP001303473"/>
    </source>
</evidence>
<keyword evidence="10" id="KW-1185">Reference proteome</keyword>
<comment type="similarity">
    <text evidence="4">Belongs to the putative lipase ROG1 family.</text>
</comment>
<dbReference type="InterPro" id="IPR029058">
    <property type="entry name" value="AB_hydrolase_fold"/>
</dbReference>
<proteinExistence type="inferred from homology"/>
<dbReference type="InterPro" id="IPR052374">
    <property type="entry name" value="SERAC1"/>
</dbReference>
<organism evidence="9 10">
    <name type="scientific">Diplogelasinospora grovesii</name>
    <dbReference type="NCBI Taxonomy" id="303347"/>
    <lineage>
        <taxon>Eukaryota</taxon>
        <taxon>Fungi</taxon>
        <taxon>Dikarya</taxon>
        <taxon>Ascomycota</taxon>
        <taxon>Pezizomycotina</taxon>
        <taxon>Sordariomycetes</taxon>
        <taxon>Sordariomycetidae</taxon>
        <taxon>Sordariales</taxon>
        <taxon>Diplogelasinosporaceae</taxon>
        <taxon>Diplogelasinospora</taxon>
    </lineage>
</organism>
<dbReference type="GO" id="GO:0005739">
    <property type="term" value="C:mitochondrion"/>
    <property type="evidence" value="ECO:0007669"/>
    <property type="project" value="UniProtKB-SubCell"/>
</dbReference>
<evidence type="ECO:0000256" key="2">
    <source>
        <dbReference type="ARBA" id="ARBA00004240"/>
    </source>
</evidence>
<evidence type="ECO:0000256" key="3">
    <source>
        <dbReference type="ARBA" id="ARBA00004370"/>
    </source>
</evidence>
<evidence type="ECO:0000259" key="8">
    <source>
        <dbReference type="Pfam" id="PF05057"/>
    </source>
</evidence>
<evidence type="ECO:0000256" key="6">
    <source>
        <dbReference type="ARBA" id="ARBA00023128"/>
    </source>
</evidence>
<dbReference type="GO" id="GO:0016787">
    <property type="term" value="F:hydrolase activity"/>
    <property type="evidence" value="ECO:0007669"/>
    <property type="project" value="UniProtKB-KW"/>
</dbReference>
<evidence type="ECO:0000256" key="7">
    <source>
        <dbReference type="ARBA" id="ARBA00023136"/>
    </source>
</evidence>
<reference evidence="10" key="1">
    <citation type="journal article" date="2023" name="Mol. Phylogenet. Evol.">
        <title>Genome-scale phylogeny and comparative genomics of the fungal order Sordariales.</title>
        <authorList>
            <person name="Hensen N."/>
            <person name="Bonometti L."/>
            <person name="Westerberg I."/>
            <person name="Brannstrom I.O."/>
            <person name="Guillou S."/>
            <person name="Cros-Aarteil S."/>
            <person name="Calhoun S."/>
            <person name="Haridas S."/>
            <person name="Kuo A."/>
            <person name="Mondo S."/>
            <person name="Pangilinan J."/>
            <person name="Riley R."/>
            <person name="LaButti K."/>
            <person name="Andreopoulos B."/>
            <person name="Lipzen A."/>
            <person name="Chen C."/>
            <person name="Yan M."/>
            <person name="Daum C."/>
            <person name="Ng V."/>
            <person name="Clum A."/>
            <person name="Steindorff A."/>
            <person name="Ohm R.A."/>
            <person name="Martin F."/>
            <person name="Silar P."/>
            <person name="Natvig D.O."/>
            <person name="Lalanne C."/>
            <person name="Gautier V."/>
            <person name="Ament-Velasquez S.L."/>
            <person name="Kruys A."/>
            <person name="Hutchinson M.I."/>
            <person name="Powell A.J."/>
            <person name="Barry K."/>
            <person name="Miller A.N."/>
            <person name="Grigoriev I.V."/>
            <person name="Debuchy R."/>
            <person name="Gladieux P."/>
            <person name="Hiltunen Thoren M."/>
            <person name="Johannesson H."/>
        </authorList>
    </citation>
    <scope>NUCLEOTIDE SEQUENCE [LARGE SCALE GENOMIC DNA]</scope>
    <source>
        <strain evidence="10">CBS 340.73</strain>
    </source>
</reference>
<evidence type="ECO:0000313" key="9">
    <source>
        <dbReference type="EMBL" id="KAK3941299.1"/>
    </source>
</evidence>
<dbReference type="GO" id="GO:0005783">
    <property type="term" value="C:endoplasmic reticulum"/>
    <property type="evidence" value="ECO:0007669"/>
    <property type="project" value="UniProtKB-SubCell"/>
</dbReference>
<dbReference type="SUPFAM" id="SSF53474">
    <property type="entry name" value="alpha/beta-Hydrolases"/>
    <property type="match status" value="1"/>
</dbReference>
<evidence type="ECO:0000256" key="4">
    <source>
        <dbReference type="ARBA" id="ARBA00007920"/>
    </source>
</evidence>
<dbReference type="EMBL" id="MU853784">
    <property type="protein sequence ID" value="KAK3941299.1"/>
    <property type="molecule type" value="Genomic_DNA"/>
</dbReference>
<gene>
    <name evidence="9" type="ORF">QBC46DRAFT_340639</name>
</gene>
<keyword evidence="5" id="KW-0256">Endoplasmic reticulum</keyword>
<dbReference type="PANTHER" id="PTHR48182">
    <property type="entry name" value="PROTEIN SERAC1"/>
    <property type="match status" value="1"/>
</dbReference>
<comment type="subcellular location">
    <subcellularLocation>
        <location evidence="2">Endoplasmic reticulum</location>
    </subcellularLocation>
    <subcellularLocation>
        <location evidence="3">Membrane</location>
    </subcellularLocation>
    <subcellularLocation>
        <location evidence="1">Mitochondrion</location>
    </subcellularLocation>
</comment>
<dbReference type="InterPro" id="IPR007751">
    <property type="entry name" value="DUF676_lipase-like"/>
</dbReference>
<evidence type="ECO:0000256" key="1">
    <source>
        <dbReference type="ARBA" id="ARBA00004173"/>
    </source>
</evidence>
<feature type="domain" description="DUF676" evidence="8">
    <location>
        <begin position="96"/>
        <end position="190"/>
    </location>
</feature>
<dbReference type="Pfam" id="PF05057">
    <property type="entry name" value="DUF676"/>
    <property type="match status" value="1"/>
</dbReference>
<keyword evidence="9" id="KW-0378">Hydrolase</keyword>
<sequence>MLDSNGLAEPLMDPPDAKVDIVFVHGLTGDRVNTWTSEPTKRNPEPVFWPKDLLPAKCKNARILSFGYNATVVHFWPLSGSKPVVNTTVDNHSAALTDSLIGLRDRTKTNDRPVIFVAHSLGGLVCANAVSKSYGSDKAKENLAEKVRGMIFLGTPFAGSKKAKWAKIAADLLASLATTNADKVKDLEERSKLLMEINHNFARFIKERDRNRPWVEIACYFEEIPTRVMGKNIGFIVDKESATLEGIEPLSIQEEHADMCKFEDEYRNGFVSITDKLNTWIKGFEEKNQEDENEGGGIRMGNIHYHAPVSGNSGVVAGHVYSTATNGATLTGTQTNYYGANWADRR</sequence>
<evidence type="ECO:0000256" key="5">
    <source>
        <dbReference type="ARBA" id="ARBA00022824"/>
    </source>
</evidence>
<protein>
    <submittedName>
        <fullName evidence="9">Alpha/Beta hydrolase protein</fullName>
    </submittedName>
</protein>
<name>A0AAN6S5K3_9PEZI</name>
<dbReference type="Proteomes" id="UP001303473">
    <property type="component" value="Unassembled WGS sequence"/>
</dbReference>
<dbReference type="Gene3D" id="3.40.50.1820">
    <property type="entry name" value="alpha/beta hydrolase"/>
    <property type="match status" value="1"/>
</dbReference>
<keyword evidence="7" id="KW-0472">Membrane</keyword>
<dbReference type="PANTHER" id="PTHR48182:SF2">
    <property type="entry name" value="PROTEIN SERAC1"/>
    <property type="match status" value="1"/>
</dbReference>
<dbReference type="GO" id="GO:0016020">
    <property type="term" value="C:membrane"/>
    <property type="evidence" value="ECO:0007669"/>
    <property type="project" value="UniProtKB-SubCell"/>
</dbReference>
<comment type="caution">
    <text evidence="9">The sequence shown here is derived from an EMBL/GenBank/DDBJ whole genome shotgun (WGS) entry which is preliminary data.</text>
</comment>
<dbReference type="AlphaFoldDB" id="A0AAN6S5K3"/>
<accession>A0AAN6S5K3</accession>